<comment type="caution">
    <text evidence="1">The sequence shown here is derived from an EMBL/GenBank/DDBJ whole genome shotgun (WGS) entry which is preliminary data.</text>
</comment>
<sequence length="46" mass="5834">MDTLLETKQDTWRFRVREDKFNPPHLPRNKLMIFRLDVRHKVWKKI</sequence>
<accession>A0A9N8WLB1</accession>
<dbReference type="Proteomes" id="UP000789572">
    <property type="component" value="Unassembled WGS sequence"/>
</dbReference>
<evidence type="ECO:0000313" key="2">
    <source>
        <dbReference type="Proteomes" id="UP000789572"/>
    </source>
</evidence>
<organism evidence="1 2">
    <name type="scientific">Paraglomus occultum</name>
    <dbReference type="NCBI Taxonomy" id="144539"/>
    <lineage>
        <taxon>Eukaryota</taxon>
        <taxon>Fungi</taxon>
        <taxon>Fungi incertae sedis</taxon>
        <taxon>Mucoromycota</taxon>
        <taxon>Glomeromycotina</taxon>
        <taxon>Glomeromycetes</taxon>
        <taxon>Paraglomerales</taxon>
        <taxon>Paraglomeraceae</taxon>
        <taxon>Paraglomus</taxon>
    </lineage>
</organism>
<proteinExistence type="predicted"/>
<gene>
    <name evidence="1" type="ORF">POCULU_LOCUS2195</name>
</gene>
<protein>
    <submittedName>
        <fullName evidence="1">9765_t:CDS:1</fullName>
    </submittedName>
</protein>
<reference evidence="1" key="1">
    <citation type="submission" date="2021-06" db="EMBL/GenBank/DDBJ databases">
        <authorList>
            <person name="Kallberg Y."/>
            <person name="Tangrot J."/>
            <person name="Rosling A."/>
        </authorList>
    </citation>
    <scope>NUCLEOTIDE SEQUENCE</scope>
    <source>
        <strain evidence="1">IA702</strain>
    </source>
</reference>
<dbReference type="AlphaFoldDB" id="A0A9N8WLB1"/>
<dbReference type="EMBL" id="CAJVPJ010000195">
    <property type="protein sequence ID" value="CAG8493397.1"/>
    <property type="molecule type" value="Genomic_DNA"/>
</dbReference>
<keyword evidence="2" id="KW-1185">Reference proteome</keyword>
<evidence type="ECO:0000313" key="1">
    <source>
        <dbReference type="EMBL" id="CAG8493397.1"/>
    </source>
</evidence>
<name>A0A9N8WLB1_9GLOM</name>